<evidence type="ECO:0000256" key="1">
    <source>
        <dbReference type="ARBA" id="ARBA00004123"/>
    </source>
</evidence>
<feature type="compositionally biased region" description="Acidic residues" evidence="7">
    <location>
        <begin position="53"/>
        <end position="71"/>
    </location>
</feature>
<dbReference type="PROSITE" id="PS50294">
    <property type="entry name" value="WD_REPEATS_REGION"/>
    <property type="match status" value="3"/>
</dbReference>
<dbReference type="PROSITE" id="PS50082">
    <property type="entry name" value="WD_REPEATS_2"/>
    <property type="match status" value="3"/>
</dbReference>
<dbReference type="Gene3D" id="2.130.10.10">
    <property type="entry name" value="YVTN repeat-like/Quinoprotein amine dehydrogenase"/>
    <property type="match status" value="1"/>
</dbReference>
<dbReference type="InterPro" id="IPR022052">
    <property type="entry name" value="Histone-bd_RBBP4-like_N"/>
</dbReference>
<evidence type="ECO:0000256" key="6">
    <source>
        <dbReference type="PROSITE-ProRule" id="PRU00221"/>
    </source>
</evidence>
<keyword evidence="4" id="KW-0539">Nucleus</keyword>
<dbReference type="SUPFAM" id="SSF50978">
    <property type="entry name" value="WD40 repeat-like"/>
    <property type="match status" value="1"/>
</dbReference>
<evidence type="ECO:0000256" key="7">
    <source>
        <dbReference type="SAM" id="MobiDB-lite"/>
    </source>
</evidence>
<evidence type="ECO:0000256" key="3">
    <source>
        <dbReference type="ARBA" id="ARBA00022737"/>
    </source>
</evidence>
<dbReference type="SMART" id="SM00320">
    <property type="entry name" value="WD40"/>
    <property type="match status" value="5"/>
</dbReference>
<dbReference type="InterPro" id="IPR019775">
    <property type="entry name" value="WD40_repeat_CS"/>
</dbReference>
<dbReference type="InterPro" id="IPR015943">
    <property type="entry name" value="WD40/YVTN_repeat-like_dom_sf"/>
</dbReference>
<dbReference type="Proteomes" id="UP000310189">
    <property type="component" value="Unassembled WGS sequence"/>
</dbReference>
<dbReference type="PROSITE" id="PS00678">
    <property type="entry name" value="WD_REPEATS_1"/>
    <property type="match status" value="2"/>
</dbReference>
<dbReference type="Pfam" id="PF00400">
    <property type="entry name" value="WD40"/>
    <property type="match status" value="3"/>
</dbReference>
<dbReference type="AlphaFoldDB" id="A0A4V4LTE9"/>
<accession>A0A4V4LTE9</accession>
<feature type="region of interest" description="Disordered" evidence="7">
    <location>
        <begin position="158"/>
        <end position="179"/>
    </location>
</feature>
<name>A0A4V4LTE9_9BASI</name>
<evidence type="ECO:0000313" key="10">
    <source>
        <dbReference type="Proteomes" id="UP000310189"/>
    </source>
</evidence>
<feature type="domain" description="Histone-binding protein RBBP4-like N-terminal" evidence="8">
    <location>
        <begin position="89"/>
        <end position="154"/>
    </location>
</feature>
<feature type="region of interest" description="Disordered" evidence="7">
    <location>
        <begin position="1"/>
        <end position="88"/>
    </location>
</feature>
<dbReference type="Pfam" id="PF12265">
    <property type="entry name" value="CAF1C_H4-bd"/>
    <property type="match status" value="1"/>
</dbReference>
<dbReference type="EMBL" id="SPNW01000024">
    <property type="protein sequence ID" value="TIA89763.1"/>
    <property type="molecule type" value="Genomic_DNA"/>
</dbReference>
<evidence type="ECO:0000259" key="8">
    <source>
        <dbReference type="Pfam" id="PF12265"/>
    </source>
</evidence>
<evidence type="ECO:0000256" key="2">
    <source>
        <dbReference type="ARBA" id="ARBA00022574"/>
    </source>
</evidence>
<dbReference type="PANTHER" id="PTHR45903">
    <property type="entry name" value="GLUTAMATE-RICH WD REPEAT-CONTAINING PROTEIN 1"/>
    <property type="match status" value="1"/>
</dbReference>
<dbReference type="InterPro" id="IPR020472">
    <property type="entry name" value="WD40_PAC1"/>
</dbReference>
<comment type="subcellular location">
    <subcellularLocation>
        <location evidence="1">Nucleus</location>
    </subcellularLocation>
</comment>
<sequence>MAPKRRSSPIHDQPIAKSRDLEQRHNGSDNEMGEFEDNYEDEFESDGEVHDGENEDEDGVEQMQDAEEDAEPTQQAQPYIPHQYKLKPDEILEPDNSVYEMLHTMSVPWPCLSFDIMRDGDGWERRTYPQEMYAATGTQAAGDANEVLIMRWGNLWKTQQNDDSDEEEDDETADETPTIEYKSIPHRGGINRFRLEKLGKNFNPTDTNSLPNRPYLAATWADTGKVHIFNIRPHQLALSNPGYFLDKSHNKPLYTINSHKEEGFALDWSTPNDSASDVKLLTGDCAGQIHLSTFTDSGYVPSSAPFTSHTSSIEDLQWSPSEQTVFASCSADRSVRVWDTRARNRQAVVNILDAHNEDVNVINWNRNTEYLLASGGDDGMVKVWDLRNFKPNVNTSTPVAQFDWHKAPITGIEWHHSEPSVLAASGADDQITLWDLGVELDQDEARNEIEMQVPPQLMFCHQGQKDIKEVHWHDQIPGVFVSTASDGFNICKTISV</sequence>
<dbReference type="InterPro" id="IPR001680">
    <property type="entry name" value="WD40_rpt"/>
</dbReference>
<proteinExistence type="predicted"/>
<evidence type="ECO:0000313" key="9">
    <source>
        <dbReference type="EMBL" id="TIA89763.1"/>
    </source>
</evidence>
<keyword evidence="3" id="KW-0677">Repeat</keyword>
<protein>
    <recommendedName>
        <fullName evidence="5">Glutamate-rich WD repeat-containing protein 1</fullName>
    </recommendedName>
</protein>
<dbReference type="GO" id="GO:0005730">
    <property type="term" value="C:nucleolus"/>
    <property type="evidence" value="ECO:0007669"/>
    <property type="project" value="TreeGrafter"/>
</dbReference>
<keyword evidence="10" id="KW-1185">Reference proteome</keyword>
<reference evidence="9 10" key="1">
    <citation type="submission" date="2019-03" db="EMBL/GenBank/DDBJ databases">
        <title>Sequencing 23 genomes of Wallemia ichthyophaga.</title>
        <authorList>
            <person name="Gostincar C."/>
        </authorList>
    </citation>
    <scope>NUCLEOTIDE SEQUENCE [LARGE SCALE GENOMIC DNA]</scope>
    <source>
        <strain evidence="9 10">EXF-5753</strain>
    </source>
</reference>
<dbReference type="PRINTS" id="PR00320">
    <property type="entry name" value="GPROTEINBRPT"/>
</dbReference>
<dbReference type="OrthoDB" id="2161379at2759"/>
<feature type="repeat" description="WD" evidence="6">
    <location>
        <begin position="306"/>
        <end position="348"/>
    </location>
</feature>
<feature type="compositionally biased region" description="Acidic residues" evidence="7">
    <location>
        <begin position="162"/>
        <end position="174"/>
    </location>
</feature>
<comment type="caution">
    <text evidence="9">The sequence shown here is derived from an EMBL/GenBank/DDBJ whole genome shotgun (WGS) entry which is preliminary data.</text>
</comment>
<keyword evidence="2 6" id="KW-0853">WD repeat</keyword>
<dbReference type="InterPro" id="IPR051972">
    <property type="entry name" value="Glutamate-rich_WD_repeat"/>
</dbReference>
<dbReference type="GO" id="GO:0042254">
    <property type="term" value="P:ribosome biogenesis"/>
    <property type="evidence" value="ECO:0007669"/>
    <property type="project" value="TreeGrafter"/>
</dbReference>
<feature type="repeat" description="WD" evidence="6">
    <location>
        <begin position="352"/>
        <end position="388"/>
    </location>
</feature>
<gene>
    <name evidence="9" type="ORF">E3P99_01906</name>
</gene>
<feature type="repeat" description="WD" evidence="6">
    <location>
        <begin position="402"/>
        <end position="436"/>
    </location>
</feature>
<dbReference type="PANTHER" id="PTHR45903:SF1">
    <property type="entry name" value="GLUTAMATE-RICH WD REPEAT-CONTAINING PROTEIN 1"/>
    <property type="match status" value="1"/>
</dbReference>
<feature type="compositionally biased region" description="Basic and acidic residues" evidence="7">
    <location>
        <begin position="17"/>
        <end position="28"/>
    </location>
</feature>
<organism evidence="9 10">
    <name type="scientific">Wallemia hederae</name>
    <dbReference type="NCBI Taxonomy" id="1540922"/>
    <lineage>
        <taxon>Eukaryota</taxon>
        <taxon>Fungi</taxon>
        <taxon>Dikarya</taxon>
        <taxon>Basidiomycota</taxon>
        <taxon>Wallemiomycotina</taxon>
        <taxon>Wallemiomycetes</taxon>
        <taxon>Wallemiales</taxon>
        <taxon>Wallemiaceae</taxon>
        <taxon>Wallemia</taxon>
    </lineage>
</organism>
<evidence type="ECO:0000256" key="5">
    <source>
        <dbReference type="ARBA" id="ARBA00040876"/>
    </source>
</evidence>
<evidence type="ECO:0000256" key="4">
    <source>
        <dbReference type="ARBA" id="ARBA00023242"/>
    </source>
</evidence>
<feature type="compositionally biased region" description="Acidic residues" evidence="7">
    <location>
        <begin position="31"/>
        <end position="46"/>
    </location>
</feature>
<dbReference type="InterPro" id="IPR036322">
    <property type="entry name" value="WD40_repeat_dom_sf"/>
</dbReference>